<dbReference type="PANTHER" id="PTHR43806:SF11">
    <property type="entry name" value="CEREVISIN-RELATED"/>
    <property type="match status" value="1"/>
</dbReference>
<keyword evidence="4 5" id="KW-0720">Serine protease</keyword>
<feature type="domain" description="Peptidase S8/S53" evidence="6">
    <location>
        <begin position="605"/>
        <end position="836"/>
    </location>
</feature>
<feature type="active site" description="Charge relay system" evidence="5">
    <location>
        <position position="611"/>
    </location>
</feature>
<dbReference type="Gene3D" id="3.40.50.200">
    <property type="entry name" value="Peptidase S8/S53 domain"/>
    <property type="match status" value="1"/>
</dbReference>
<evidence type="ECO:0000256" key="4">
    <source>
        <dbReference type="ARBA" id="ARBA00022825"/>
    </source>
</evidence>
<comment type="similarity">
    <text evidence="1 5">Belongs to the peptidase S8 family.</text>
</comment>
<proteinExistence type="inferred from homology"/>
<keyword evidence="3 5" id="KW-0378">Hydrolase</keyword>
<dbReference type="InterPro" id="IPR056002">
    <property type="entry name" value="DUF7580"/>
</dbReference>
<dbReference type="EMBL" id="PDXA01000017">
    <property type="protein sequence ID" value="RYN50745.1"/>
    <property type="molecule type" value="Genomic_DNA"/>
</dbReference>
<feature type="active site" description="Charge relay system" evidence="5">
    <location>
        <position position="812"/>
    </location>
</feature>
<evidence type="ECO:0000313" key="9">
    <source>
        <dbReference type="Proteomes" id="UP000292402"/>
    </source>
</evidence>
<evidence type="ECO:0000256" key="1">
    <source>
        <dbReference type="ARBA" id="ARBA00011073"/>
    </source>
</evidence>
<reference evidence="9" key="1">
    <citation type="journal article" date="2019" name="bioRxiv">
        <title>Genomics, evolutionary history and diagnostics of the Alternaria alternata species group including apple and Asian pear pathotypes.</title>
        <authorList>
            <person name="Armitage A.D."/>
            <person name="Cockerton H.M."/>
            <person name="Sreenivasaprasad S."/>
            <person name="Woodhall J.W."/>
            <person name="Lane C.R."/>
            <person name="Harrison R.J."/>
            <person name="Clarkson J.P."/>
        </authorList>
    </citation>
    <scope>NUCLEOTIDE SEQUENCE [LARGE SCALE GENOMIC DNA]</scope>
    <source>
        <strain evidence="9">FERA 1082</strain>
    </source>
</reference>
<dbReference type="Pfam" id="PF24476">
    <property type="entry name" value="DUF7580"/>
    <property type="match status" value="1"/>
</dbReference>
<dbReference type="GO" id="GO:0006508">
    <property type="term" value="P:proteolysis"/>
    <property type="evidence" value="ECO:0007669"/>
    <property type="project" value="UniProtKB-KW"/>
</dbReference>
<feature type="domain" description="DUF7580" evidence="7">
    <location>
        <begin position="183"/>
        <end position="522"/>
    </location>
</feature>
<comment type="caution">
    <text evidence="8">The sequence shown here is derived from an EMBL/GenBank/DDBJ whole genome shotgun (WGS) entry which is preliminary data.</text>
</comment>
<evidence type="ECO:0000256" key="3">
    <source>
        <dbReference type="ARBA" id="ARBA00022801"/>
    </source>
</evidence>
<dbReference type="Pfam" id="PF00082">
    <property type="entry name" value="Peptidase_S8"/>
    <property type="match status" value="1"/>
</dbReference>
<dbReference type="SUPFAM" id="SSF52743">
    <property type="entry name" value="Subtilisin-like"/>
    <property type="match status" value="1"/>
</dbReference>
<feature type="active site" description="Charge relay system" evidence="5">
    <location>
        <position position="650"/>
    </location>
</feature>
<keyword evidence="2 5" id="KW-0645">Protease</keyword>
<evidence type="ECO:0000259" key="7">
    <source>
        <dbReference type="Pfam" id="PF24476"/>
    </source>
</evidence>
<name>A0A4Q4MGL8_9PLEO</name>
<dbReference type="GO" id="GO:0004252">
    <property type="term" value="F:serine-type endopeptidase activity"/>
    <property type="evidence" value="ECO:0007669"/>
    <property type="project" value="UniProtKB-UniRule"/>
</dbReference>
<dbReference type="PANTHER" id="PTHR43806">
    <property type="entry name" value="PEPTIDASE S8"/>
    <property type="match status" value="1"/>
</dbReference>
<dbReference type="PRINTS" id="PR00723">
    <property type="entry name" value="SUBTILISIN"/>
</dbReference>
<dbReference type="PROSITE" id="PS51892">
    <property type="entry name" value="SUBTILASE"/>
    <property type="match status" value="1"/>
</dbReference>
<evidence type="ECO:0000256" key="5">
    <source>
        <dbReference type="PROSITE-ProRule" id="PRU01240"/>
    </source>
</evidence>
<gene>
    <name evidence="8" type="ORF">AA0114_g5899</name>
</gene>
<dbReference type="Proteomes" id="UP000292402">
    <property type="component" value="Unassembled WGS sequence"/>
</dbReference>
<dbReference type="InterPro" id="IPR000209">
    <property type="entry name" value="Peptidase_S8/S53_dom"/>
</dbReference>
<dbReference type="InterPro" id="IPR015500">
    <property type="entry name" value="Peptidase_S8_subtilisin-rel"/>
</dbReference>
<evidence type="ECO:0000259" key="6">
    <source>
        <dbReference type="Pfam" id="PF00082"/>
    </source>
</evidence>
<sequence>MGYYKDCEFPSELLAKVASKAIELLFPIAIKNKNAVAGAVATRISSIKGELLSQSLYELPTDAQQLSEGALNALLDICLWPVTSSSKAFSHRKESLGEVYRNLCDRFQKDPEKTKQSITKFCKERRNTIEHFETFFVNLADKLSKNSDDLHGFTNDSNACSHMQPQARDVYPDEVHQLLLDGIERYSACKKDAHKDDSPGSSELHITRLCLSSGFRSSEDQLALFDIIMASSQMSYWQEMTINIPIEDHDSKRNQDRQQRAALDSRSLTLIESGKICEWLEKPTYAKICLNLDQDNRLYSQPDFDLPLNIHSGCGIRLSQLLKEAELTIEHKIKLSYTVARAFWQFYSSDLMKARWTSEDIWFIHLDKTFVQSDDIPLRAFVSFPFGSQFHEAPGECCGKGESSHCYPRILYLGIILLEIGLGQSLSTRRCSVNNLAGHITSTHWNARAKLSELKKADWDGFQWKDYYVKAIGNCLEPVKFKDTTVRKEIRPQGGRSDIISLLDQSLEERRRALFQNVVTPLFWLATVGFDNSEEVLRVPIRKKLQRQSAFAGDDELQEFWREKRALPSFSSTGIANTEEYLADLRKIADHIERYRRKAKIKKPIRVAILDTGCKIDLAFFQNPNRSKRIRGWKDFTASGSAVATDVFGHGTFMARLLMDVAPIVEVYLVRVAEKTDDLQNSQNMIAEAIEHAGLDPKWNVDIVSMSFGYFDKPGMSHTIIEEAIEKVKKGRKGKILFLASAGNSSKRREDFPASHKDVISIYAGDSEGVFLKKSPAHSGKKLGTYGKDIPSSIVDEVKECFPDADLSSGTSIATAIAAGIVAMMLSYAEALTSLMGRNAVEEICAKLFTKKGMEHMLEAMSPPCNNKEHFINPIWFWGENDKDMDIFLSICAAIGQINK</sequence>
<dbReference type="InterPro" id="IPR036852">
    <property type="entry name" value="Peptidase_S8/S53_dom_sf"/>
</dbReference>
<dbReference type="CDD" id="cd00306">
    <property type="entry name" value="Peptidases_S8_S53"/>
    <property type="match status" value="1"/>
</dbReference>
<evidence type="ECO:0000256" key="2">
    <source>
        <dbReference type="ARBA" id="ARBA00022670"/>
    </source>
</evidence>
<protein>
    <submittedName>
        <fullName evidence="8">Uncharacterized protein</fullName>
    </submittedName>
</protein>
<evidence type="ECO:0000313" key="8">
    <source>
        <dbReference type="EMBL" id="RYN50745.1"/>
    </source>
</evidence>
<dbReference type="AlphaFoldDB" id="A0A4Q4MGL8"/>
<accession>A0A4Q4MGL8</accession>
<organism evidence="8 9">
    <name type="scientific">Alternaria tenuissima</name>
    <dbReference type="NCBI Taxonomy" id="119927"/>
    <lineage>
        <taxon>Eukaryota</taxon>
        <taxon>Fungi</taxon>
        <taxon>Dikarya</taxon>
        <taxon>Ascomycota</taxon>
        <taxon>Pezizomycotina</taxon>
        <taxon>Dothideomycetes</taxon>
        <taxon>Pleosporomycetidae</taxon>
        <taxon>Pleosporales</taxon>
        <taxon>Pleosporineae</taxon>
        <taxon>Pleosporaceae</taxon>
        <taxon>Alternaria</taxon>
        <taxon>Alternaria sect. Alternaria</taxon>
        <taxon>Alternaria alternata complex</taxon>
    </lineage>
</organism>
<dbReference type="InterPro" id="IPR050131">
    <property type="entry name" value="Peptidase_S8_subtilisin-like"/>
</dbReference>